<gene>
    <name evidence="4" type="ordered locus">Theam_0066</name>
</gene>
<dbReference type="Proteomes" id="UP000006362">
    <property type="component" value="Chromosome"/>
</dbReference>
<sequence>MSGKRALAVLLILVALGLIAGKILIEKRKRELLSYQPPKSYPVPAEYAVVEKGKLCPEVEFIGKVVPREFAQISTKVAGTVLKVTKREGESFKKGELLVLLDSSELTNKLLSVERQAQAKESLLKGLEAQLAAARTALKNAEAEYRRELFLYKRGAVPKEAVEKAENAYSRAKAQVKEAESKIKELKLSVKALRREALSIRSSLNYTKVRAVKDGVVEKVYLWPGSVAVPGRPIMEVFYPESGLKVLVNLPPEEARFVVKGGTVEVNGKPLGTVAKLYPAAEPKSGLYTVEVALKENSRLKPNQLVKVKLPLRPSEGFIVPVWALLHLKGETVVLVFTGDKVEPVKVKVVQLENGKAVVLGKLREGQKVAVGRESKLLKLYRLGRGYPAEAFNG</sequence>
<dbReference type="RefSeq" id="WP_013536826.1">
    <property type="nucleotide sequence ID" value="NC_014926.1"/>
</dbReference>
<dbReference type="Gene3D" id="2.40.50.100">
    <property type="match status" value="1"/>
</dbReference>
<dbReference type="EMBL" id="CP002444">
    <property type="protein sequence ID" value="ADU96040.1"/>
    <property type="molecule type" value="Genomic_DNA"/>
</dbReference>
<feature type="coiled-coil region" evidence="2">
    <location>
        <begin position="110"/>
        <end position="196"/>
    </location>
</feature>
<dbReference type="STRING" id="648996.Theam_0066"/>
<dbReference type="AlphaFoldDB" id="E8T335"/>
<evidence type="ECO:0000256" key="1">
    <source>
        <dbReference type="ARBA" id="ARBA00009477"/>
    </source>
</evidence>
<proteinExistence type="inferred from homology"/>
<accession>E8T335</accession>
<dbReference type="InterPro" id="IPR058647">
    <property type="entry name" value="BSH_CzcB-like"/>
</dbReference>
<reference evidence="4" key="1">
    <citation type="submission" date="2011-01" db="EMBL/GenBank/DDBJ databases">
        <title>Complete sequence of chromosome of Thermovibrio ammonificans HB-1.</title>
        <authorList>
            <consortium name="US DOE Joint Genome Institute"/>
            <person name="Lucas S."/>
            <person name="Copeland A."/>
            <person name="Lapidus A."/>
            <person name="Cheng J.-F."/>
            <person name="Goodwin L."/>
            <person name="Pitluck S."/>
            <person name="Davenport K."/>
            <person name="Detter J.C."/>
            <person name="Han C."/>
            <person name="Tapia R."/>
            <person name="Land M."/>
            <person name="Hauser L."/>
            <person name="Kyrpides N."/>
            <person name="Ivanova N."/>
            <person name="Ovchinnikova G."/>
            <person name="Vetriani C."/>
            <person name="Woyke T."/>
        </authorList>
    </citation>
    <scope>NUCLEOTIDE SEQUENCE [LARGE SCALE GENOMIC DNA]</scope>
    <source>
        <strain evidence="4">HB-1</strain>
    </source>
</reference>
<dbReference type="OrthoDB" id="9777308at2"/>
<name>E8T335_THEA1</name>
<evidence type="ECO:0000313" key="5">
    <source>
        <dbReference type="Proteomes" id="UP000006362"/>
    </source>
</evidence>
<dbReference type="GO" id="GO:1990281">
    <property type="term" value="C:efflux pump complex"/>
    <property type="evidence" value="ECO:0007669"/>
    <property type="project" value="TreeGrafter"/>
</dbReference>
<evidence type="ECO:0000256" key="2">
    <source>
        <dbReference type="SAM" id="Coils"/>
    </source>
</evidence>
<keyword evidence="2" id="KW-0175">Coiled coil</keyword>
<dbReference type="PANTHER" id="PTHR30469">
    <property type="entry name" value="MULTIDRUG RESISTANCE PROTEIN MDTA"/>
    <property type="match status" value="1"/>
</dbReference>
<dbReference type="HOGENOM" id="CLU_018816_14_4_0"/>
<organism evidence="4 5">
    <name type="scientific">Thermovibrio ammonificans (strain DSM 15698 / JCM 12110 / HB-1)</name>
    <dbReference type="NCBI Taxonomy" id="648996"/>
    <lineage>
        <taxon>Bacteria</taxon>
        <taxon>Pseudomonadati</taxon>
        <taxon>Aquificota</taxon>
        <taxon>Aquificia</taxon>
        <taxon>Desulfurobacteriales</taxon>
        <taxon>Desulfurobacteriaceae</taxon>
        <taxon>Thermovibrio</taxon>
    </lineage>
</organism>
<protein>
    <submittedName>
        <fullName evidence="4">Efflux transporter, RND family, MFP subunit</fullName>
    </submittedName>
</protein>
<dbReference type="PANTHER" id="PTHR30469:SF15">
    <property type="entry name" value="HLYD FAMILY OF SECRETION PROTEINS"/>
    <property type="match status" value="1"/>
</dbReference>
<dbReference type="NCBIfam" id="TIGR01730">
    <property type="entry name" value="RND_mfp"/>
    <property type="match status" value="1"/>
</dbReference>
<feature type="domain" description="CzcB-like barrel-sandwich hybrid" evidence="3">
    <location>
        <begin position="70"/>
        <end position="219"/>
    </location>
</feature>
<dbReference type="InterPro" id="IPR006143">
    <property type="entry name" value="RND_pump_MFP"/>
</dbReference>
<dbReference type="SUPFAM" id="SSF111369">
    <property type="entry name" value="HlyD-like secretion proteins"/>
    <property type="match status" value="1"/>
</dbReference>
<dbReference type="eggNOG" id="COG0845">
    <property type="taxonomic scope" value="Bacteria"/>
</dbReference>
<evidence type="ECO:0000313" key="4">
    <source>
        <dbReference type="EMBL" id="ADU96040.1"/>
    </source>
</evidence>
<dbReference type="GO" id="GO:0015562">
    <property type="term" value="F:efflux transmembrane transporter activity"/>
    <property type="evidence" value="ECO:0007669"/>
    <property type="project" value="TreeGrafter"/>
</dbReference>
<dbReference type="Gene3D" id="1.10.287.470">
    <property type="entry name" value="Helix hairpin bin"/>
    <property type="match status" value="1"/>
</dbReference>
<comment type="similarity">
    <text evidence="1">Belongs to the membrane fusion protein (MFP) (TC 8.A.1) family.</text>
</comment>
<keyword evidence="5" id="KW-1185">Reference proteome</keyword>
<dbReference type="Pfam" id="PF25973">
    <property type="entry name" value="BSH_CzcB"/>
    <property type="match status" value="1"/>
</dbReference>
<dbReference type="KEGG" id="tam:Theam_0066"/>
<dbReference type="Gene3D" id="2.40.420.20">
    <property type="match status" value="1"/>
</dbReference>
<evidence type="ECO:0000259" key="3">
    <source>
        <dbReference type="Pfam" id="PF25973"/>
    </source>
</evidence>